<evidence type="ECO:0000313" key="2">
    <source>
        <dbReference type="EMBL" id="GJT56895.1"/>
    </source>
</evidence>
<proteinExistence type="predicted"/>
<gene>
    <name evidence="2" type="ORF">Tco_0991949</name>
</gene>
<dbReference type="EMBL" id="BQNB010016886">
    <property type="protein sequence ID" value="GJT56895.1"/>
    <property type="molecule type" value="Genomic_DNA"/>
</dbReference>
<reference evidence="2" key="2">
    <citation type="submission" date="2022-01" db="EMBL/GenBank/DDBJ databases">
        <authorList>
            <person name="Yamashiro T."/>
            <person name="Shiraishi A."/>
            <person name="Satake H."/>
            <person name="Nakayama K."/>
        </authorList>
    </citation>
    <scope>NUCLEOTIDE SEQUENCE</scope>
</reference>
<keyword evidence="3" id="KW-1185">Reference proteome</keyword>
<sequence length="404" mass="44278">MAISNISISSDSSKESVGTPSRRVLWFGRIPTTVPATTPTIDPPAIHDDTSLIPAETPTISPITSMIPPTTPTTHYTSPFIYTDSSEGDTPNTPPLPTHEIPPIEVAPPIDQILPAPFDVRRRRVTIVSLRQPIPYGRPYRYHPNRLVHMMTARKRVGPLPTHRLAVRHSVNYSSSDYFTSDDSSRDSPSDSSSKLPSDSSSDALSDSSSSYSSSDHSSLALPSGMRSSHQLRSSVSRIPYSSAAITERPSHSYFASPSCKRSRSPTIYVQVSSPVPGALSSVRVDLLPPRKRIRSFDSVTNLEDCPDESSESSVPRETSLRDDVIVKGSDEPYSEPDIDLEIQAEIDECITYADALKAEGINARVMVETAAREEVEKSTRGMVEVRVDRVTHHVVSDDILEPT</sequence>
<reference evidence="2" key="1">
    <citation type="journal article" date="2022" name="Int. J. Mol. Sci.">
        <title>Draft Genome of Tanacetum Coccineum: Genomic Comparison of Closely Related Tanacetum-Family Plants.</title>
        <authorList>
            <person name="Yamashiro T."/>
            <person name="Shiraishi A."/>
            <person name="Nakayama K."/>
            <person name="Satake H."/>
        </authorList>
    </citation>
    <scope>NUCLEOTIDE SEQUENCE</scope>
</reference>
<dbReference type="Proteomes" id="UP001151760">
    <property type="component" value="Unassembled WGS sequence"/>
</dbReference>
<accession>A0ABQ5F218</accession>
<feature type="compositionally biased region" description="Low complexity" evidence="1">
    <location>
        <begin position="1"/>
        <end position="11"/>
    </location>
</feature>
<organism evidence="2 3">
    <name type="scientific">Tanacetum coccineum</name>
    <dbReference type="NCBI Taxonomy" id="301880"/>
    <lineage>
        <taxon>Eukaryota</taxon>
        <taxon>Viridiplantae</taxon>
        <taxon>Streptophyta</taxon>
        <taxon>Embryophyta</taxon>
        <taxon>Tracheophyta</taxon>
        <taxon>Spermatophyta</taxon>
        <taxon>Magnoliopsida</taxon>
        <taxon>eudicotyledons</taxon>
        <taxon>Gunneridae</taxon>
        <taxon>Pentapetalae</taxon>
        <taxon>asterids</taxon>
        <taxon>campanulids</taxon>
        <taxon>Asterales</taxon>
        <taxon>Asteraceae</taxon>
        <taxon>Asteroideae</taxon>
        <taxon>Anthemideae</taxon>
        <taxon>Anthemidinae</taxon>
        <taxon>Tanacetum</taxon>
    </lineage>
</organism>
<feature type="region of interest" description="Disordered" evidence="1">
    <location>
        <begin position="302"/>
        <end position="334"/>
    </location>
</feature>
<feature type="compositionally biased region" description="Low complexity" evidence="1">
    <location>
        <begin position="190"/>
        <end position="224"/>
    </location>
</feature>
<protein>
    <submittedName>
        <fullName evidence="2">Uncharacterized protein</fullName>
    </submittedName>
</protein>
<evidence type="ECO:0000256" key="1">
    <source>
        <dbReference type="SAM" id="MobiDB-lite"/>
    </source>
</evidence>
<name>A0ABQ5F218_9ASTR</name>
<feature type="region of interest" description="Disordered" evidence="1">
    <location>
        <begin position="1"/>
        <end position="20"/>
    </location>
</feature>
<comment type="caution">
    <text evidence="2">The sequence shown here is derived from an EMBL/GenBank/DDBJ whole genome shotgun (WGS) entry which is preliminary data.</text>
</comment>
<feature type="compositionally biased region" description="Basic and acidic residues" evidence="1">
    <location>
        <begin position="319"/>
        <end position="331"/>
    </location>
</feature>
<feature type="region of interest" description="Disordered" evidence="1">
    <location>
        <begin position="176"/>
        <end position="234"/>
    </location>
</feature>
<evidence type="ECO:0000313" key="3">
    <source>
        <dbReference type="Proteomes" id="UP001151760"/>
    </source>
</evidence>